<dbReference type="OrthoDB" id="9808944at2"/>
<keyword evidence="2" id="KW-1185">Reference proteome</keyword>
<dbReference type="EMBL" id="FRDL01000003">
    <property type="protein sequence ID" value="SHN62521.1"/>
    <property type="molecule type" value="Genomic_DNA"/>
</dbReference>
<dbReference type="InterPro" id="IPR010845">
    <property type="entry name" value="FlaF"/>
</dbReference>
<gene>
    <name evidence="1" type="ORF">SAMN05216200_103303</name>
</gene>
<dbReference type="Pfam" id="PF07309">
    <property type="entry name" value="FlaF"/>
    <property type="match status" value="1"/>
</dbReference>
<dbReference type="GO" id="GO:0044781">
    <property type="term" value="P:bacterial-type flagellum organization"/>
    <property type="evidence" value="ECO:0007669"/>
    <property type="project" value="InterPro"/>
</dbReference>
<evidence type="ECO:0000313" key="1">
    <source>
        <dbReference type="EMBL" id="SHN62521.1"/>
    </source>
</evidence>
<accession>A0A1M7SVP6</accession>
<organism evidence="1 2">
    <name type="scientific">Oceanicella actignis</name>
    <dbReference type="NCBI Taxonomy" id="1189325"/>
    <lineage>
        <taxon>Bacteria</taxon>
        <taxon>Pseudomonadati</taxon>
        <taxon>Pseudomonadota</taxon>
        <taxon>Alphaproteobacteria</taxon>
        <taxon>Rhodobacterales</taxon>
        <taxon>Paracoccaceae</taxon>
        <taxon>Oceanicella</taxon>
    </lineage>
</organism>
<keyword evidence="1" id="KW-0966">Cell projection</keyword>
<dbReference type="NCBIfam" id="NF009435">
    <property type="entry name" value="PRK12794.1"/>
    <property type="match status" value="1"/>
</dbReference>
<proteinExistence type="predicted"/>
<keyword evidence="1" id="KW-0969">Cilium</keyword>
<dbReference type="RefSeq" id="WP_072746869.1">
    <property type="nucleotide sequence ID" value="NZ_FOHL01000001.1"/>
</dbReference>
<reference evidence="1 2" key="1">
    <citation type="submission" date="2016-12" db="EMBL/GenBank/DDBJ databases">
        <authorList>
            <person name="Song W.-J."/>
            <person name="Kurnit D.M."/>
        </authorList>
    </citation>
    <scope>NUCLEOTIDE SEQUENCE [LARGE SCALE GENOMIC DNA]</scope>
    <source>
        <strain evidence="1 2">CGMCC 1.10808</strain>
    </source>
</reference>
<dbReference type="AlphaFoldDB" id="A0A1M7SVP6"/>
<name>A0A1M7SVP6_9RHOB</name>
<dbReference type="Proteomes" id="UP000184066">
    <property type="component" value="Unassembled WGS sequence"/>
</dbReference>
<evidence type="ECO:0000313" key="2">
    <source>
        <dbReference type="Proteomes" id="UP000184066"/>
    </source>
</evidence>
<keyword evidence="1" id="KW-0282">Flagellum</keyword>
<dbReference type="STRING" id="1189325.SAMN04488119_101302"/>
<sequence>MQNAAYAHTAYGNAQTGLRTPRQDEYRVFAQVTSRISDAAERGKEAFPDLARALYDNNRLWAALAADVLLDSNPLPVDLRARIFNLAEFTRQHTLRVLAGDADPAVLVDINTAVMRGLRGCTGDA</sequence>
<protein>
    <submittedName>
        <fullName evidence="1">Flagellar protein FlaF</fullName>
    </submittedName>
</protein>